<accession>A0A9N7MJN9</accession>
<dbReference type="EMBL" id="CACSLK010000136">
    <property type="protein sequence ID" value="CAA0805707.1"/>
    <property type="molecule type" value="Genomic_DNA"/>
</dbReference>
<gene>
    <name evidence="1" type="ORF">SHERM_09220</name>
</gene>
<dbReference type="Proteomes" id="UP001153555">
    <property type="component" value="Unassembled WGS sequence"/>
</dbReference>
<dbReference type="OrthoDB" id="927454at2759"/>
<proteinExistence type="predicted"/>
<evidence type="ECO:0000313" key="2">
    <source>
        <dbReference type="Proteomes" id="UP001153555"/>
    </source>
</evidence>
<comment type="caution">
    <text evidence="1">The sequence shown here is derived from an EMBL/GenBank/DDBJ whole genome shotgun (WGS) entry which is preliminary data.</text>
</comment>
<sequence>MFAGLLCTPVKGLAKASIAVVVAGAQAEGEDDERRLLGWVSRLCLTVGTRCERMLKWASKISSSHKNQAERVEQSLCLSVSDVAQRRANGGSCFPDAKPGVHLELLLSSGLVGDEIEIEVQAAVVRV</sequence>
<keyword evidence="2" id="KW-1185">Reference proteome</keyword>
<reference evidence="1" key="1">
    <citation type="submission" date="2019-12" db="EMBL/GenBank/DDBJ databases">
        <authorList>
            <person name="Scholes J."/>
        </authorList>
    </citation>
    <scope>NUCLEOTIDE SEQUENCE</scope>
</reference>
<protein>
    <submittedName>
        <fullName evidence="1">Uncharacterized protein</fullName>
    </submittedName>
</protein>
<evidence type="ECO:0000313" key="1">
    <source>
        <dbReference type="EMBL" id="CAA0805707.1"/>
    </source>
</evidence>
<dbReference type="AlphaFoldDB" id="A0A9N7MJN9"/>
<organism evidence="1 2">
    <name type="scientific">Striga hermonthica</name>
    <name type="common">Purple witchweed</name>
    <name type="synonym">Buchnera hermonthica</name>
    <dbReference type="NCBI Taxonomy" id="68872"/>
    <lineage>
        <taxon>Eukaryota</taxon>
        <taxon>Viridiplantae</taxon>
        <taxon>Streptophyta</taxon>
        <taxon>Embryophyta</taxon>
        <taxon>Tracheophyta</taxon>
        <taxon>Spermatophyta</taxon>
        <taxon>Magnoliopsida</taxon>
        <taxon>eudicotyledons</taxon>
        <taxon>Gunneridae</taxon>
        <taxon>Pentapetalae</taxon>
        <taxon>asterids</taxon>
        <taxon>lamiids</taxon>
        <taxon>Lamiales</taxon>
        <taxon>Orobanchaceae</taxon>
        <taxon>Buchnereae</taxon>
        <taxon>Striga</taxon>
    </lineage>
</organism>
<name>A0A9N7MJN9_STRHE</name>